<dbReference type="InterPro" id="IPR043129">
    <property type="entry name" value="ATPase_NBD"/>
</dbReference>
<sequence length="417" mass="47071">MLVCDAGGGTTDLAVLQKVGDSDDGTQLKELIPVAGYNFGSTNIDESFCTLIDERLQGTDLELKDNTAWTMMHSADFQRWKLAFGTLDEEEFKEFPVKVSGLKAKISNEKAKIALGSMMFSHDDFRQLFDIEVDKMIDNIQNQMDIMDEKYPNKKIDYLVLSGGLGSSAYVQKRLKEALTGTNAHSAAPSLKVIAAASDEPQLAVLKGLVASYGVVCDVPYDQKLDVGHTPYKDQLDGKLWLKDHIKWVIEKDYLINVDDNKSHEFTRIFTRGKPRKWKSTIVICHNDADELLDNVWVGKERNADVITLAEVESDLSKVPIDRFTPRKGKRKFLGMKPGETYYKARYDVKFVIGAATDARFELWFSDQQYTAQNAIKIDWREGASIPAQPAEATPKKVYSTGRTGWRNYEWGDDDYD</sequence>
<dbReference type="CDD" id="cd10170">
    <property type="entry name" value="ASKHA_NBD_HSP70"/>
    <property type="match status" value="1"/>
</dbReference>
<dbReference type="EMBL" id="FJOG01000001">
    <property type="protein sequence ID" value="CZR50942.1"/>
    <property type="molecule type" value="Genomic_DNA"/>
</dbReference>
<dbReference type="Gene3D" id="3.30.420.40">
    <property type="match status" value="1"/>
</dbReference>
<dbReference type="SUPFAM" id="SSF53067">
    <property type="entry name" value="Actin-like ATPase domain"/>
    <property type="match status" value="1"/>
</dbReference>
<name>A0A1L7WDS9_9HELO</name>
<reference evidence="1 2" key="1">
    <citation type="submission" date="2016-03" db="EMBL/GenBank/DDBJ databases">
        <authorList>
            <person name="Ploux O."/>
        </authorList>
    </citation>
    <scope>NUCLEOTIDE SEQUENCE [LARGE SCALE GENOMIC DNA]</scope>
    <source>
        <strain evidence="1 2">UAMH 11012</strain>
    </source>
</reference>
<dbReference type="STRING" id="576137.A0A1L7WDS9"/>
<evidence type="ECO:0000313" key="1">
    <source>
        <dbReference type="EMBL" id="CZR50942.1"/>
    </source>
</evidence>
<dbReference type="AlphaFoldDB" id="A0A1L7WDS9"/>
<dbReference type="Gene3D" id="3.90.640.10">
    <property type="entry name" value="Actin, Chain A, domain 4"/>
    <property type="match status" value="1"/>
</dbReference>
<gene>
    <name evidence="1" type="ORF">PAC_00816</name>
</gene>
<dbReference type="Proteomes" id="UP000184330">
    <property type="component" value="Unassembled WGS sequence"/>
</dbReference>
<dbReference type="PANTHER" id="PTHR42749">
    <property type="entry name" value="CELL SHAPE-DETERMINING PROTEIN MREB"/>
    <property type="match status" value="1"/>
</dbReference>
<dbReference type="OrthoDB" id="2394218at2759"/>
<organism evidence="1 2">
    <name type="scientific">Phialocephala subalpina</name>
    <dbReference type="NCBI Taxonomy" id="576137"/>
    <lineage>
        <taxon>Eukaryota</taxon>
        <taxon>Fungi</taxon>
        <taxon>Dikarya</taxon>
        <taxon>Ascomycota</taxon>
        <taxon>Pezizomycotina</taxon>
        <taxon>Leotiomycetes</taxon>
        <taxon>Helotiales</taxon>
        <taxon>Mollisiaceae</taxon>
        <taxon>Phialocephala</taxon>
        <taxon>Phialocephala fortinii species complex</taxon>
    </lineage>
</organism>
<evidence type="ECO:0008006" key="3">
    <source>
        <dbReference type="Google" id="ProtNLM"/>
    </source>
</evidence>
<protein>
    <recommendedName>
        <fullName evidence="3">Hsp70 protein</fullName>
    </recommendedName>
</protein>
<keyword evidence="2" id="KW-1185">Reference proteome</keyword>
<proteinExistence type="predicted"/>
<accession>A0A1L7WDS9</accession>
<evidence type="ECO:0000313" key="2">
    <source>
        <dbReference type="Proteomes" id="UP000184330"/>
    </source>
</evidence>
<dbReference type="PANTHER" id="PTHR42749:SF1">
    <property type="entry name" value="CELL SHAPE-DETERMINING PROTEIN MREB"/>
    <property type="match status" value="1"/>
</dbReference>